<dbReference type="EMBL" id="JARMQG010000084">
    <property type="protein sequence ID" value="MED3562374.1"/>
    <property type="molecule type" value="Genomic_DNA"/>
</dbReference>
<feature type="domain" description="DUF6440" evidence="1">
    <location>
        <begin position="29"/>
        <end position="77"/>
    </location>
</feature>
<evidence type="ECO:0000313" key="3">
    <source>
        <dbReference type="Proteomes" id="UP001330749"/>
    </source>
</evidence>
<organism evidence="2 3">
    <name type="scientific">Bacillus xiapuensis</name>
    <dbReference type="NCBI Taxonomy" id="2014075"/>
    <lineage>
        <taxon>Bacteria</taxon>
        <taxon>Bacillati</taxon>
        <taxon>Bacillota</taxon>
        <taxon>Bacilli</taxon>
        <taxon>Bacillales</taxon>
        <taxon>Bacillaceae</taxon>
        <taxon>Bacillus</taxon>
    </lineage>
</organism>
<dbReference type="Proteomes" id="UP001330749">
    <property type="component" value="Unassembled WGS sequence"/>
</dbReference>
<evidence type="ECO:0000313" key="2">
    <source>
        <dbReference type="EMBL" id="MED3562374.1"/>
    </source>
</evidence>
<dbReference type="Pfam" id="PF20037">
    <property type="entry name" value="DUF6440"/>
    <property type="match status" value="1"/>
</dbReference>
<keyword evidence="3" id="KW-1185">Reference proteome</keyword>
<protein>
    <submittedName>
        <fullName evidence="2">DUF6440 family protein</fullName>
    </submittedName>
</protein>
<sequence>MKKIISVVGLSVAALAGCGGNTEASKDSRFTLISSDSVDGYGIRVVKDKEKGCQYIITTGNGTSVFPLLEDGKPVCK</sequence>
<dbReference type="RefSeq" id="WP_327967294.1">
    <property type="nucleotide sequence ID" value="NZ_JARMQG010000084.1"/>
</dbReference>
<proteinExistence type="predicted"/>
<reference evidence="2 3" key="1">
    <citation type="submission" date="2023-03" db="EMBL/GenBank/DDBJ databases">
        <title>Bacillus Genome Sequencing.</title>
        <authorList>
            <person name="Dunlap C."/>
        </authorList>
    </citation>
    <scope>NUCLEOTIDE SEQUENCE [LARGE SCALE GENOMIC DNA]</scope>
    <source>
        <strain evidence="2 3">B-14544</strain>
    </source>
</reference>
<accession>A0ABU6N817</accession>
<dbReference type="PROSITE" id="PS51257">
    <property type="entry name" value="PROKAR_LIPOPROTEIN"/>
    <property type="match status" value="1"/>
</dbReference>
<evidence type="ECO:0000259" key="1">
    <source>
        <dbReference type="Pfam" id="PF20037"/>
    </source>
</evidence>
<comment type="caution">
    <text evidence="2">The sequence shown here is derived from an EMBL/GenBank/DDBJ whole genome shotgun (WGS) entry which is preliminary data.</text>
</comment>
<gene>
    <name evidence="2" type="ORF">P4447_07890</name>
</gene>
<name>A0ABU6N817_9BACI</name>
<dbReference type="InterPro" id="IPR045515">
    <property type="entry name" value="DUF6440"/>
</dbReference>